<protein>
    <recommendedName>
        <fullName evidence="6">Bacterial Pleckstrin homology domain-containing protein</fullName>
    </recommendedName>
</protein>
<keyword evidence="1" id="KW-0812">Transmembrane</keyword>
<evidence type="ECO:0000313" key="5">
    <source>
        <dbReference type="Proteomes" id="UP000283652"/>
    </source>
</evidence>
<feature type="transmembrane region" description="Helical" evidence="1">
    <location>
        <begin position="6"/>
        <end position="22"/>
    </location>
</feature>
<dbReference type="RefSeq" id="WP_117494094.1">
    <property type="nucleotide sequence ID" value="NZ_QRUK01000001.1"/>
</dbReference>
<dbReference type="EMBL" id="QRUK01000001">
    <property type="protein sequence ID" value="RGR61604.1"/>
    <property type="molecule type" value="Genomic_DNA"/>
</dbReference>
<gene>
    <name evidence="3" type="ORF">DWY33_00715</name>
    <name evidence="2" type="ORF">DXD84_00850</name>
</gene>
<proteinExistence type="predicted"/>
<comment type="caution">
    <text evidence="2">The sequence shown here is derived from an EMBL/GenBank/DDBJ whole genome shotgun (WGS) entry which is preliminary data.</text>
</comment>
<evidence type="ECO:0008006" key="6">
    <source>
        <dbReference type="Google" id="ProtNLM"/>
    </source>
</evidence>
<keyword evidence="1" id="KW-1133">Transmembrane helix</keyword>
<feature type="transmembrane region" description="Helical" evidence="1">
    <location>
        <begin position="226"/>
        <end position="244"/>
    </location>
</feature>
<dbReference type="Proteomes" id="UP000283652">
    <property type="component" value="Unassembled WGS sequence"/>
</dbReference>
<reference evidence="4 5" key="1">
    <citation type="submission" date="2018-08" db="EMBL/GenBank/DDBJ databases">
        <title>A genome reference for cultivated species of the human gut microbiota.</title>
        <authorList>
            <person name="Zou Y."/>
            <person name="Xue W."/>
            <person name="Luo G."/>
        </authorList>
    </citation>
    <scope>NUCLEOTIDE SEQUENCE [LARGE SCALE GENOMIC DNA]</scope>
    <source>
        <strain evidence="3 5">AF25-11</strain>
        <strain evidence="2 4">TM09-19AC</strain>
    </source>
</reference>
<accession>A0A3E4FAF2</accession>
<feature type="transmembrane region" description="Helical" evidence="1">
    <location>
        <begin position="178"/>
        <end position="200"/>
    </location>
</feature>
<evidence type="ECO:0000313" key="2">
    <source>
        <dbReference type="EMBL" id="RGI86744.1"/>
    </source>
</evidence>
<feature type="transmembrane region" description="Helical" evidence="1">
    <location>
        <begin position="62"/>
        <end position="79"/>
    </location>
</feature>
<feature type="transmembrane region" description="Helical" evidence="1">
    <location>
        <begin position="338"/>
        <end position="359"/>
    </location>
</feature>
<feature type="transmembrane region" description="Helical" evidence="1">
    <location>
        <begin position="85"/>
        <end position="105"/>
    </location>
</feature>
<evidence type="ECO:0000256" key="1">
    <source>
        <dbReference type="SAM" id="Phobius"/>
    </source>
</evidence>
<dbReference type="EMBL" id="QSOI01000001">
    <property type="protein sequence ID" value="RGI86744.1"/>
    <property type="molecule type" value="Genomic_DNA"/>
</dbReference>
<sequence length="470" mass="54878">MILAIIFLLTDLFICGITYMVYGGKPVYSDGMILGVHIRREVQEEPELVEFLEGYRKQVKRIYAGVTVLGVAICGLCFWYSSIFMIAWCIWFVAYLAGALGVLYLNHRKLYDLKIQNEWGFTEDASTTMRVVDTRTIMKSGRMALPLWYHIIPLAILVIPFVSVDFRDYLGTFSPNSQGLILFITSATVGIVFLWIAWIFKRIPNRVYSENSDLNYRINYIEKRSWSICFLGANICNTIAWLYLVRRITKNRWICNIDIWIYMGIINLSVIVAIAMLIWIKKQKNILQKEDETPLYMDDDYYWRNGWYANPEDARLFVQDRFNSMNYTTNLGRPAGRYLVGGICAGVLVLLIWMCVIFLRMDFTPIRMVREDEEIRITSGYTNTFFETDDMQSVALLEDGIPKDQYNRTNGSDDGKQLLGKFEGKKLGECRMYVWLEYTPVIQIKTKEYTVFINSKDANETKQWYDELKE</sequence>
<evidence type="ECO:0000313" key="4">
    <source>
        <dbReference type="Proteomes" id="UP000260664"/>
    </source>
</evidence>
<name>A0A3E4FAF2_9FIRM</name>
<dbReference type="Proteomes" id="UP000260664">
    <property type="component" value="Unassembled WGS sequence"/>
</dbReference>
<keyword evidence="1" id="KW-0472">Membrane</keyword>
<feature type="transmembrane region" description="Helical" evidence="1">
    <location>
        <begin position="147"/>
        <end position="166"/>
    </location>
</feature>
<dbReference type="AlphaFoldDB" id="A0A3E4FAF2"/>
<organism evidence="2 4">
    <name type="scientific">Dorea formicigenerans</name>
    <dbReference type="NCBI Taxonomy" id="39486"/>
    <lineage>
        <taxon>Bacteria</taxon>
        <taxon>Bacillati</taxon>
        <taxon>Bacillota</taxon>
        <taxon>Clostridia</taxon>
        <taxon>Lachnospirales</taxon>
        <taxon>Lachnospiraceae</taxon>
        <taxon>Dorea</taxon>
    </lineage>
</organism>
<feature type="transmembrane region" description="Helical" evidence="1">
    <location>
        <begin position="259"/>
        <end position="280"/>
    </location>
</feature>
<evidence type="ECO:0000313" key="3">
    <source>
        <dbReference type="EMBL" id="RGR61604.1"/>
    </source>
</evidence>